<keyword evidence="4 5" id="KW-0472">Membrane</keyword>
<proteinExistence type="predicted"/>
<dbReference type="Proteomes" id="UP000006639">
    <property type="component" value="Chromosome"/>
</dbReference>
<dbReference type="EMBL" id="CP002130">
    <property type="protein sequence ID" value="AEI89180.1"/>
    <property type="molecule type" value="Genomic_DNA"/>
</dbReference>
<evidence type="ECO:0000256" key="4">
    <source>
        <dbReference type="ARBA" id="ARBA00023136"/>
    </source>
</evidence>
<dbReference type="STRING" id="696127.midi_00896"/>
<evidence type="ECO:0000313" key="8">
    <source>
        <dbReference type="Proteomes" id="UP000006639"/>
    </source>
</evidence>
<evidence type="ECO:0000256" key="1">
    <source>
        <dbReference type="ARBA" id="ARBA00004167"/>
    </source>
</evidence>
<dbReference type="CDD" id="cd16424">
    <property type="entry name" value="VirB8"/>
    <property type="match status" value="1"/>
</dbReference>
<dbReference type="AlphaFoldDB" id="F7XWY1"/>
<evidence type="ECO:0000256" key="5">
    <source>
        <dbReference type="SAM" id="Phobius"/>
    </source>
</evidence>
<dbReference type="OrthoDB" id="7161678at2"/>
<dbReference type="SUPFAM" id="SSF54427">
    <property type="entry name" value="NTF2-like"/>
    <property type="match status" value="1"/>
</dbReference>
<dbReference type="InterPro" id="IPR032710">
    <property type="entry name" value="NTF2-like_dom_sf"/>
</dbReference>
<gene>
    <name evidence="7" type="ordered locus">midi_00896</name>
</gene>
<dbReference type="Pfam" id="PF04335">
    <property type="entry name" value="VirB8"/>
    <property type="match status" value="1"/>
</dbReference>
<feature type="domain" description="Bacterial virulence protein VirB8" evidence="6">
    <location>
        <begin position="18"/>
        <end position="208"/>
    </location>
</feature>
<sequence length="236" mass="27539">MITELHQQIESGEYFEKARNWYADRYLGVNTQVIASSIFLLIISTGAYFVVDSMMDKYFAVKYPVPIYVDDQVDFQSRIKSLAQGYESIDTSVVRYLIAYYVINREEYRYNGLNQDIIQEKLLSIRSTSSRRVYTNYLNYMDPQKNPDSPILKYKLQIERTISIESIKFPEGVNRPNTAHVIFKAIEKNSTKESASYWLAEINFSLNSITNVLDYKSNLNFIVTAYKTMKKTDYKG</sequence>
<keyword evidence="2 5" id="KW-0812">Transmembrane</keyword>
<dbReference type="GO" id="GO:0016020">
    <property type="term" value="C:membrane"/>
    <property type="evidence" value="ECO:0007669"/>
    <property type="project" value="UniProtKB-SubCell"/>
</dbReference>
<evidence type="ECO:0000256" key="2">
    <source>
        <dbReference type="ARBA" id="ARBA00022692"/>
    </source>
</evidence>
<dbReference type="RefSeq" id="WP_013951380.1">
    <property type="nucleotide sequence ID" value="NC_015722.1"/>
</dbReference>
<dbReference type="InterPro" id="IPR007430">
    <property type="entry name" value="VirB8"/>
</dbReference>
<name>F7XWY1_MIDMI</name>
<evidence type="ECO:0000259" key="6">
    <source>
        <dbReference type="Pfam" id="PF04335"/>
    </source>
</evidence>
<evidence type="ECO:0000256" key="3">
    <source>
        <dbReference type="ARBA" id="ARBA00022989"/>
    </source>
</evidence>
<accession>F7XWY1</accession>
<feature type="transmembrane region" description="Helical" evidence="5">
    <location>
        <begin position="33"/>
        <end position="51"/>
    </location>
</feature>
<dbReference type="HOGENOM" id="CLU_1174347_0_0_5"/>
<protein>
    <submittedName>
        <fullName evidence="7">Putative type IV secretion system protein</fullName>
    </submittedName>
</protein>
<keyword evidence="3 5" id="KW-1133">Transmembrane helix</keyword>
<dbReference type="Gene3D" id="3.10.450.230">
    <property type="entry name" value="VirB8 protein"/>
    <property type="match status" value="1"/>
</dbReference>
<keyword evidence="8" id="KW-1185">Reference proteome</keyword>
<evidence type="ECO:0000313" key="7">
    <source>
        <dbReference type="EMBL" id="AEI89180.1"/>
    </source>
</evidence>
<comment type="subcellular location">
    <subcellularLocation>
        <location evidence="1">Membrane</location>
        <topology evidence="1">Single-pass membrane protein</topology>
    </subcellularLocation>
</comment>
<reference evidence="7 8" key="1">
    <citation type="journal article" date="2011" name="Mol. Biol. Evol.">
        <title>Phylogenomic evidence for the presence of a flagellum and cbb3 oxidase in the free-living mitochondrial ancestor.</title>
        <authorList>
            <person name="Sassera D."/>
            <person name="Lo N."/>
            <person name="Epis S."/>
            <person name="D'Auria G."/>
            <person name="Montagna M."/>
            <person name="Comandatore F."/>
            <person name="Horner D."/>
            <person name="Pereto J."/>
            <person name="Luciano A.M."/>
            <person name="Franciosi F."/>
            <person name="Ferri E."/>
            <person name="Crotti E."/>
            <person name="Bazzocchi C."/>
            <person name="Daffonchio D."/>
            <person name="Sacchi L."/>
            <person name="Moya A."/>
            <person name="Latorre A."/>
            <person name="Bandi C."/>
        </authorList>
    </citation>
    <scope>NUCLEOTIDE SEQUENCE [LARGE SCALE GENOMIC DNA]</scope>
    <source>
        <strain evidence="7 8">IricVA</strain>
    </source>
</reference>
<organism evidence="7 8">
    <name type="scientific">Midichloria mitochondrii (strain IricVA)</name>
    <dbReference type="NCBI Taxonomy" id="696127"/>
    <lineage>
        <taxon>Bacteria</taxon>
        <taxon>Pseudomonadati</taxon>
        <taxon>Pseudomonadota</taxon>
        <taxon>Alphaproteobacteria</taxon>
        <taxon>Rickettsiales</taxon>
        <taxon>Candidatus Midichloriaceae</taxon>
        <taxon>Candidatus Midichloria</taxon>
    </lineage>
</organism>
<dbReference type="KEGG" id="mmn:midi_00896"/>